<name>A0A0K2TRC9_LEPSM</name>
<proteinExistence type="predicted"/>
<accession>A0A0K2TRC9</accession>
<reference evidence="1" key="1">
    <citation type="submission" date="2014-05" db="EMBL/GenBank/DDBJ databases">
        <authorList>
            <person name="Chronopoulou M."/>
        </authorList>
    </citation>
    <scope>NUCLEOTIDE SEQUENCE</scope>
    <source>
        <tissue evidence="1">Whole organism</tissue>
    </source>
</reference>
<dbReference type="AlphaFoldDB" id="A0A0K2TRC9"/>
<evidence type="ECO:0000313" key="1">
    <source>
        <dbReference type="EMBL" id="CDW28588.1"/>
    </source>
</evidence>
<dbReference type="EMBL" id="HACA01011227">
    <property type="protein sequence ID" value="CDW28588.1"/>
    <property type="molecule type" value="Transcribed_RNA"/>
</dbReference>
<sequence length="118" mass="13405">MRSYSLNVNNQRPHEYLRNSIRERGNSLTSSSTAKKILRSYSSLSFSFSIFTQDLLTETGHSTLDEAAGRMATSSYLRSVKQGYCDEMKQPLKERPAEKACFSVTFLSDLRSQIQHGK</sequence>
<protein>
    <submittedName>
        <fullName evidence="1">Uncharacterized protein</fullName>
    </submittedName>
</protein>
<organism evidence="1">
    <name type="scientific">Lepeophtheirus salmonis</name>
    <name type="common">Salmon louse</name>
    <name type="synonym">Caligus salmonis</name>
    <dbReference type="NCBI Taxonomy" id="72036"/>
    <lineage>
        <taxon>Eukaryota</taxon>
        <taxon>Metazoa</taxon>
        <taxon>Ecdysozoa</taxon>
        <taxon>Arthropoda</taxon>
        <taxon>Crustacea</taxon>
        <taxon>Multicrustacea</taxon>
        <taxon>Hexanauplia</taxon>
        <taxon>Copepoda</taxon>
        <taxon>Siphonostomatoida</taxon>
        <taxon>Caligidae</taxon>
        <taxon>Lepeophtheirus</taxon>
    </lineage>
</organism>